<dbReference type="eggNOG" id="ENOG502ZP3T">
    <property type="taxonomic scope" value="Bacteria"/>
</dbReference>
<name>A0A077DCY6_9BURK</name>
<reference evidence="1 2" key="1">
    <citation type="journal article" date="2014" name="BMC Genomics">
        <title>A genomic perspective on a new bacterial genus and species from the Alcaligenaceae family, Basilea psittacipulmonis.</title>
        <authorList>
            <person name="Whiteson K.L."/>
            <person name="Hernandez D."/>
            <person name="Lazarevic V."/>
            <person name="Gaia N."/>
            <person name="Farinelli L."/>
            <person name="Francois P."/>
            <person name="Pilo P."/>
            <person name="Frey J."/>
            <person name="Schrenzel J."/>
        </authorList>
    </citation>
    <scope>NUCLEOTIDE SEQUENCE [LARGE SCALE GENOMIC DNA]</scope>
    <source>
        <strain evidence="1 2">DSM 24701</strain>
    </source>
</reference>
<dbReference type="RefSeq" id="WP_038497994.1">
    <property type="nucleotide sequence ID" value="NZ_AFWK01000054.1"/>
</dbReference>
<dbReference type="Proteomes" id="UP000028945">
    <property type="component" value="Chromosome"/>
</dbReference>
<evidence type="ECO:0000313" key="2">
    <source>
        <dbReference type="Proteomes" id="UP000028945"/>
    </source>
</evidence>
<dbReference type="OrthoDB" id="9182752at2"/>
<organism evidence="1 2">
    <name type="scientific">Basilea psittacipulmonis DSM 24701</name>
    <dbReference type="NCBI Taxonomy" id="1072685"/>
    <lineage>
        <taxon>Bacteria</taxon>
        <taxon>Pseudomonadati</taxon>
        <taxon>Pseudomonadota</taxon>
        <taxon>Betaproteobacteria</taxon>
        <taxon>Burkholderiales</taxon>
        <taxon>Alcaligenaceae</taxon>
        <taxon>Basilea</taxon>
    </lineage>
</organism>
<sequence>MSWRSITFILIVLAILAVMAGVPLGEKLGRNVPTKSNLADTTANDLNPAVSANGLPIMHQPPQPLMDGTMGVPKTLPIVDWRIDPDNRTQADTAALSSSSIQFNFVQGSTATNIAHTEDVETIDHNRFKVDVMDSQAPLWVSSFKRAMSECRAKGFNERPACIREVRQLYCGANHAWGEVEDCPAQ</sequence>
<dbReference type="AlphaFoldDB" id="A0A077DCY6"/>
<dbReference type="EMBL" id="CP009238">
    <property type="protein sequence ID" value="AIL32036.1"/>
    <property type="molecule type" value="Genomic_DNA"/>
</dbReference>
<dbReference type="HOGENOM" id="CLU_123726_0_0_4"/>
<keyword evidence="2" id="KW-1185">Reference proteome</keyword>
<accession>A0A077DCY6</accession>
<evidence type="ECO:0000313" key="1">
    <source>
        <dbReference type="EMBL" id="AIL32036.1"/>
    </source>
</evidence>
<gene>
    <name evidence="1" type="ORF">IX83_00675</name>
</gene>
<protein>
    <submittedName>
        <fullName evidence="1">Uncharacterized protein</fullName>
    </submittedName>
</protein>
<dbReference type="KEGG" id="bpsi:IX83_00675"/>
<proteinExistence type="predicted"/>